<evidence type="ECO:0000256" key="14">
    <source>
        <dbReference type="ARBA" id="ARBA00078101"/>
    </source>
</evidence>
<feature type="domain" description="Pyrimidine/purine nucleotide 5'-monophosphate nucleosidase N-terminal" evidence="20">
    <location>
        <begin position="34"/>
        <end position="140"/>
    </location>
</feature>
<evidence type="ECO:0000256" key="12">
    <source>
        <dbReference type="ARBA" id="ARBA00066754"/>
    </source>
</evidence>
<dbReference type="AlphaFoldDB" id="A0A3M4B4V3"/>
<evidence type="ECO:0000259" key="19">
    <source>
        <dbReference type="Pfam" id="PF11892"/>
    </source>
</evidence>
<evidence type="ECO:0000256" key="15">
    <source>
        <dbReference type="ARBA" id="ARBA00082430"/>
    </source>
</evidence>
<dbReference type="FunFam" id="3.30.1850.10:FF:000001">
    <property type="entry name" value="LOG family protein YgdH"/>
    <property type="match status" value="1"/>
</dbReference>
<evidence type="ECO:0000256" key="16">
    <source>
        <dbReference type="ARBA" id="ARBA00082596"/>
    </source>
</evidence>
<comment type="caution">
    <text evidence="21">The sequence shown here is derived from an EMBL/GenBank/DDBJ whole genome shotgun (WGS) entry which is preliminary data.</text>
</comment>
<dbReference type="Pfam" id="PF14793">
    <property type="entry name" value="DUF4478"/>
    <property type="match status" value="1"/>
</dbReference>
<dbReference type="PANTHER" id="PTHR43393">
    <property type="entry name" value="CYTOKININ RIBOSIDE 5'-MONOPHOSPHATE PHOSPHORIBOHYDROLASE"/>
    <property type="match status" value="1"/>
</dbReference>
<dbReference type="InterPro" id="IPR049788">
    <property type="entry name" value="PpnN"/>
</dbReference>
<comment type="catalytic activity">
    <reaction evidence="6">
        <text>dTMP + H2O = 2-deoxy-D-ribose 5-phosphate + thymine</text>
        <dbReference type="Rhea" id="RHEA:52712"/>
        <dbReference type="ChEBI" id="CHEBI:15377"/>
        <dbReference type="ChEBI" id="CHEBI:17821"/>
        <dbReference type="ChEBI" id="CHEBI:62877"/>
        <dbReference type="ChEBI" id="CHEBI:63528"/>
    </reaction>
</comment>
<dbReference type="SUPFAM" id="SSF102405">
    <property type="entry name" value="MCP/YpsA-like"/>
    <property type="match status" value="1"/>
</dbReference>
<dbReference type="Pfam" id="PF11892">
    <property type="entry name" value="PpnN_C"/>
    <property type="match status" value="1"/>
</dbReference>
<dbReference type="NCBIfam" id="NF038390">
    <property type="entry name" value="Nsidase_PpnN"/>
    <property type="match status" value="1"/>
</dbReference>
<evidence type="ECO:0000256" key="3">
    <source>
        <dbReference type="ARBA" id="ARBA00011985"/>
    </source>
</evidence>
<dbReference type="InterPro" id="IPR021826">
    <property type="entry name" value="PpnN_C"/>
</dbReference>
<dbReference type="PANTHER" id="PTHR43393:SF1">
    <property type="entry name" value="PYRIMIDINE_PURINE NUCLEOTIDE 5'-MONOPHOSPHATE NUCLEOSIDASE"/>
    <property type="match status" value="1"/>
</dbReference>
<dbReference type="EC" id="3.2.2.10" evidence="12"/>
<protein>
    <recommendedName>
        <fullName evidence="13">Pyrimidine/purine nucleotide 5'-monophosphate nucleosidase</fullName>
        <ecNumber evidence="12">3.2.2.10</ecNumber>
        <ecNumber evidence="3">3.2.2.4</ecNumber>
    </recommendedName>
    <alternativeName>
        <fullName evidence="5">AMP nucleosidase</fullName>
    </alternativeName>
    <alternativeName>
        <fullName evidence="16">CMP nucleosidase</fullName>
    </alternativeName>
    <alternativeName>
        <fullName evidence="15">GMP nucleosidase</fullName>
    </alternativeName>
    <alternativeName>
        <fullName evidence="17">IMP nucleosidase</fullName>
    </alternativeName>
    <alternativeName>
        <fullName evidence="18">UMP nucleosidase</fullName>
    </alternativeName>
    <alternativeName>
        <fullName evidence="14">dTMP nucleosidase</fullName>
    </alternativeName>
</protein>
<comment type="catalytic activity">
    <reaction evidence="8">
        <text>GMP + H2O = guanine + D-ribose 5-phosphate</text>
        <dbReference type="Rhea" id="RHEA:52708"/>
        <dbReference type="ChEBI" id="CHEBI:15377"/>
        <dbReference type="ChEBI" id="CHEBI:16235"/>
        <dbReference type="ChEBI" id="CHEBI:58115"/>
        <dbReference type="ChEBI" id="CHEBI:78346"/>
    </reaction>
</comment>
<reference evidence="21 22" key="1">
    <citation type="submission" date="2018-08" db="EMBL/GenBank/DDBJ databases">
        <title>Recombination of ecologically and evolutionarily significant loci maintains genetic cohesion in the Pseudomonas syringae species complex.</title>
        <authorList>
            <person name="Dillon M."/>
            <person name="Thakur S."/>
            <person name="Almeida R.N.D."/>
            <person name="Weir B.S."/>
            <person name="Guttman D.S."/>
        </authorList>
    </citation>
    <scope>NUCLEOTIDE SEQUENCE [LARGE SCALE GENOMIC DNA]</scope>
    <source>
        <strain evidence="21 22">ICMP 3555</strain>
    </source>
</reference>
<evidence type="ECO:0000256" key="13">
    <source>
        <dbReference type="ARBA" id="ARBA00073719"/>
    </source>
</evidence>
<keyword evidence="4" id="KW-0378">Hydrolase</keyword>
<dbReference type="GO" id="GO:0047405">
    <property type="term" value="F:pyrimidine-5'-nucleotide nucleosidase activity"/>
    <property type="evidence" value="ECO:0007669"/>
    <property type="project" value="UniProtKB-EC"/>
</dbReference>
<evidence type="ECO:0000256" key="4">
    <source>
        <dbReference type="ARBA" id="ARBA00022801"/>
    </source>
</evidence>
<comment type="catalytic activity">
    <reaction evidence="9">
        <text>IMP + H2O = hypoxanthine + D-ribose 5-phosphate</text>
        <dbReference type="Rhea" id="RHEA:20469"/>
        <dbReference type="ChEBI" id="CHEBI:15377"/>
        <dbReference type="ChEBI" id="CHEBI:17368"/>
        <dbReference type="ChEBI" id="CHEBI:58053"/>
        <dbReference type="ChEBI" id="CHEBI:78346"/>
    </reaction>
</comment>
<comment type="catalytic activity">
    <reaction evidence="10">
        <text>CMP + H2O = cytosine + D-ribose 5-phosphate</text>
        <dbReference type="Rhea" id="RHEA:30075"/>
        <dbReference type="ChEBI" id="CHEBI:15377"/>
        <dbReference type="ChEBI" id="CHEBI:16040"/>
        <dbReference type="ChEBI" id="CHEBI:60377"/>
        <dbReference type="ChEBI" id="CHEBI:78346"/>
        <dbReference type="EC" id="3.2.2.10"/>
    </reaction>
</comment>
<evidence type="ECO:0000256" key="9">
    <source>
        <dbReference type="ARBA" id="ARBA00052113"/>
    </source>
</evidence>
<evidence type="ECO:0000256" key="11">
    <source>
        <dbReference type="ARBA" id="ARBA00052586"/>
    </source>
</evidence>
<evidence type="ECO:0000256" key="5">
    <source>
        <dbReference type="ARBA" id="ARBA00031983"/>
    </source>
</evidence>
<evidence type="ECO:0000313" key="22">
    <source>
        <dbReference type="Proteomes" id="UP000276587"/>
    </source>
</evidence>
<gene>
    <name evidence="21" type="ORF">ALQ29_05530</name>
</gene>
<dbReference type="InterPro" id="IPR027820">
    <property type="entry name" value="PpnN_N"/>
</dbReference>
<feature type="domain" description="Pyrimidine/purine nucleotide 5'-monophosphate nucleosidase C-terminal" evidence="19">
    <location>
        <begin position="360"/>
        <end position="480"/>
    </location>
</feature>
<organism evidence="21 22">
    <name type="scientific">Pseudomonas marginalis pv. marginalis</name>
    <dbReference type="NCBI Taxonomy" id="97473"/>
    <lineage>
        <taxon>Bacteria</taxon>
        <taxon>Pseudomonadati</taxon>
        <taxon>Pseudomonadota</taxon>
        <taxon>Gammaproteobacteria</taxon>
        <taxon>Pseudomonadales</taxon>
        <taxon>Pseudomonadaceae</taxon>
        <taxon>Pseudomonas</taxon>
    </lineage>
</organism>
<dbReference type="InterPro" id="IPR037153">
    <property type="entry name" value="PpnN-like_sf"/>
</dbReference>
<name>A0A3M4B4V3_PSEMA</name>
<comment type="catalytic activity">
    <reaction evidence="7">
        <text>UMP + H2O = D-ribose 5-phosphate + uracil</text>
        <dbReference type="Rhea" id="RHEA:52704"/>
        <dbReference type="ChEBI" id="CHEBI:15377"/>
        <dbReference type="ChEBI" id="CHEBI:17568"/>
        <dbReference type="ChEBI" id="CHEBI:57865"/>
        <dbReference type="ChEBI" id="CHEBI:78346"/>
    </reaction>
</comment>
<dbReference type="GO" id="GO:0005829">
    <property type="term" value="C:cytosol"/>
    <property type="evidence" value="ECO:0007669"/>
    <property type="project" value="TreeGrafter"/>
</dbReference>
<comment type="similarity">
    <text evidence="2">Belongs to the LOG family.</text>
</comment>
<dbReference type="Gene3D" id="3.40.50.450">
    <property type="match status" value="1"/>
</dbReference>
<evidence type="ECO:0000256" key="7">
    <source>
        <dbReference type="ARBA" id="ARBA00050647"/>
    </source>
</evidence>
<evidence type="ECO:0000313" key="21">
    <source>
        <dbReference type="EMBL" id="RMP13596.1"/>
    </source>
</evidence>
<dbReference type="Gene3D" id="3.30.1850.10">
    <property type="entry name" value="MoCo carrier protein-like"/>
    <property type="match status" value="1"/>
</dbReference>
<evidence type="ECO:0000256" key="17">
    <source>
        <dbReference type="ARBA" id="ARBA00083539"/>
    </source>
</evidence>
<dbReference type="Proteomes" id="UP000276587">
    <property type="component" value="Unassembled WGS sequence"/>
</dbReference>
<evidence type="ECO:0000256" key="2">
    <source>
        <dbReference type="ARBA" id="ARBA00006763"/>
    </source>
</evidence>
<comment type="catalytic activity">
    <reaction evidence="11">
        <text>a pyrimidine ribonucleoside 5'-phosphate + H2O = a pyrimidine nucleobase + D-ribose 5-phosphate</text>
        <dbReference type="Rhea" id="RHEA:13425"/>
        <dbReference type="ChEBI" id="CHEBI:15377"/>
        <dbReference type="ChEBI" id="CHEBI:26432"/>
        <dbReference type="ChEBI" id="CHEBI:78346"/>
        <dbReference type="ChEBI" id="CHEBI:138238"/>
        <dbReference type="EC" id="3.2.2.10"/>
    </reaction>
</comment>
<accession>A0A3M4B4V3</accession>
<dbReference type="InterPro" id="IPR052341">
    <property type="entry name" value="LOG_family_nucleotidases"/>
</dbReference>
<evidence type="ECO:0000256" key="10">
    <source>
        <dbReference type="ARBA" id="ARBA00052189"/>
    </source>
</evidence>
<evidence type="ECO:0000256" key="8">
    <source>
        <dbReference type="ARBA" id="ARBA00051083"/>
    </source>
</evidence>
<evidence type="ECO:0000259" key="20">
    <source>
        <dbReference type="Pfam" id="PF14793"/>
    </source>
</evidence>
<dbReference type="InterPro" id="IPR031100">
    <property type="entry name" value="LOG_fam"/>
</dbReference>
<proteinExistence type="inferred from homology"/>
<dbReference type="Pfam" id="PF03641">
    <property type="entry name" value="Lysine_decarbox"/>
    <property type="match status" value="1"/>
</dbReference>
<evidence type="ECO:0000256" key="1">
    <source>
        <dbReference type="ARBA" id="ARBA00000274"/>
    </source>
</evidence>
<keyword evidence="22" id="KW-1185">Reference proteome</keyword>
<dbReference type="FunFam" id="3.40.50.450:FF:000007">
    <property type="entry name" value="LOG family protein ygdH"/>
    <property type="match status" value="1"/>
</dbReference>
<evidence type="ECO:0000256" key="6">
    <source>
        <dbReference type="ARBA" id="ARBA00050093"/>
    </source>
</evidence>
<dbReference type="EMBL" id="RBQF01000057">
    <property type="protein sequence ID" value="RMP13596.1"/>
    <property type="molecule type" value="Genomic_DNA"/>
</dbReference>
<dbReference type="GO" id="GO:0008714">
    <property type="term" value="F:AMP nucleosidase activity"/>
    <property type="evidence" value="ECO:0007669"/>
    <property type="project" value="UniProtKB-EC"/>
</dbReference>
<evidence type="ECO:0000256" key="18">
    <source>
        <dbReference type="ARBA" id="ARBA00083890"/>
    </source>
</evidence>
<comment type="catalytic activity">
    <reaction evidence="1">
        <text>AMP + H2O = D-ribose 5-phosphate + adenine</text>
        <dbReference type="Rhea" id="RHEA:20129"/>
        <dbReference type="ChEBI" id="CHEBI:15377"/>
        <dbReference type="ChEBI" id="CHEBI:16708"/>
        <dbReference type="ChEBI" id="CHEBI:78346"/>
        <dbReference type="ChEBI" id="CHEBI:456215"/>
        <dbReference type="EC" id="3.2.2.4"/>
    </reaction>
</comment>
<dbReference type="EC" id="3.2.2.4" evidence="3"/>
<sequence>MRRPSFSSHRSPSRVRWLRFQGIRMPQRQVINASVSPKGSLETLSQREVQQLSEAGTGSIYTLFRQCALAILNTGAHIDNAKTILDAYKDFEVRIHQQDRGVRLELLNAPADAFVDGEMIASTREMLFSALRDIVYTENELDSQRIDLSDSQGITDYVFHLLRNARTLRPGVEPKIVVCWGGHSINTEEYKYTKKVGHELGLRSLDVCTGCGPGVMKGPMKGATISHAKQRITGGRYLGLTEPGIIAAEAPNPIVNELVILPDIEKRLEAFVRVGHGIIIFPGGAGTAEEFLYLLGILMHPDNRDLPFPVILTGPKHAAPYLQQLHAFVGATLGEAAQAHYQIIIDDPAEVARQMTAGLKAVKQFRRERNDAFHFNWLLKIDEGFQRPFDPTHENMASLQLSHALPPHELAANLRRAFSGIVAGNVKDKGIRLIEQNGPYEIHGDPAIMKPLDELLQAFVAQHRMKLPGGAAYVPCYRVVQ</sequence>